<dbReference type="EMBL" id="AMZH03006468">
    <property type="protein sequence ID" value="RRT63755.1"/>
    <property type="molecule type" value="Genomic_DNA"/>
</dbReference>
<feature type="region of interest" description="Disordered" evidence="1">
    <location>
        <begin position="13"/>
        <end position="93"/>
    </location>
</feature>
<accession>A0A426ZIG7</accession>
<dbReference type="AlphaFoldDB" id="A0A426ZIG7"/>
<feature type="compositionally biased region" description="Basic and acidic residues" evidence="1">
    <location>
        <begin position="16"/>
        <end position="25"/>
    </location>
</feature>
<organism evidence="2 3">
    <name type="scientific">Ensete ventricosum</name>
    <name type="common">Abyssinian banana</name>
    <name type="synonym">Musa ensete</name>
    <dbReference type="NCBI Taxonomy" id="4639"/>
    <lineage>
        <taxon>Eukaryota</taxon>
        <taxon>Viridiplantae</taxon>
        <taxon>Streptophyta</taxon>
        <taxon>Embryophyta</taxon>
        <taxon>Tracheophyta</taxon>
        <taxon>Spermatophyta</taxon>
        <taxon>Magnoliopsida</taxon>
        <taxon>Liliopsida</taxon>
        <taxon>Zingiberales</taxon>
        <taxon>Musaceae</taxon>
        <taxon>Ensete</taxon>
    </lineage>
</organism>
<evidence type="ECO:0000313" key="3">
    <source>
        <dbReference type="Proteomes" id="UP000287651"/>
    </source>
</evidence>
<gene>
    <name evidence="2" type="ORF">B296_00019027</name>
</gene>
<feature type="compositionally biased region" description="Basic residues" evidence="1">
    <location>
        <begin position="26"/>
        <end position="37"/>
    </location>
</feature>
<comment type="caution">
    <text evidence="2">The sequence shown here is derived from an EMBL/GenBank/DDBJ whole genome shotgun (WGS) entry which is preliminary data.</text>
</comment>
<proteinExistence type="predicted"/>
<sequence length="148" mass="16790">MTRADVKALQALEVMKSCHDFDPTPRKRQGGRSRSIKHPAEDSTNHRKKTKVSGRQRSHHEGDKSRSRAAKGKRPIDLAEETPAPRTKPKSVKELCSTCLGEDDRDSHAIRMCNLPECTSNVLLEMDLMPRTHAMRIWLDGDASMRYI</sequence>
<evidence type="ECO:0000256" key="1">
    <source>
        <dbReference type="SAM" id="MobiDB-lite"/>
    </source>
</evidence>
<name>A0A426ZIG7_ENSVE</name>
<evidence type="ECO:0000313" key="2">
    <source>
        <dbReference type="EMBL" id="RRT63755.1"/>
    </source>
</evidence>
<protein>
    <submittedName>
        <fullName evidence="2">Uncharacterized protein</fullName>
    </submittedName>
</protein>
<feature type="compositionally biased region" description="Basic residues" evidence="1">
    <location>
        <begin position="46"/>
        <end position="58"/>
    </location>
</feature>
<dbReference type="Proteomes" id="UP000287651">
    <property type="component" value="Unassembled WGS sequence"/>
</dbReference>
<reference evidence="2 3" key="1">
    <citation type="journal article" date="2014" name="Agronomy (Basel)">
        <title>A Draft Genome Sequence for Ensete ventricosum, the Drought-Tolerant Tree Against Hunger.</title>
        <authorList>
            <person name="Harrison J."/>
            <person name="Moore K.A."/>
            <person name="Paszkiewicz K."/>
            <person name="Jones T."/>
            <person name="Grant M."/>
            <person name="Ambacheew D."/>
            <person name="Muzemil S."/>
            <person name="Studholme D.J."/>
        </authorList>
    </citation>
    <scope>NUCLEOTIDE SEQUENCE [LARGE SCALE GENOMIC DNA]</scope>
</reference>